<feature type="transmembrane region" description="Helical" evidence="1">
    <location>
        <begin position="6"/>
        <end position="26"/>
    </location>
</feature>
<dbReference type="EMBL" id="JAENIM010000041">
    <property type="protein sequence ID" value="MBK1791658.1"/>
    <property type="molecule type" value="Genomic_DNA"/>
</dbReference>
<sequence>MIRYLISIFILTLIASVLQLFSPEFASWSDARIMILPLVFLCAAVTLDIAPMLALAFFCGFIWDAQNALASAGGDESVYTQPAEVLRFGYSIFLYGAMGMLMHGIQPLFRMGKWQVSTLLSGIAIFLYLWAEYLLLTFIRGELIFPIEVLKKISYSAILCMLISPLIFLLLLALAKRFGHQIKYQGYVWTSRYITPKHL</sequence>
<keyword evidence="3" id="KW-1185">Reference proteome</keyword>
<dbReference type="AlphaFoldDB" id="A0A8J7SNG0"/>
<comment type="caution">
    <text evidence="2">The sequence shown here is derived from an EMBL/GenBank/DDBJ whole genome shotgun (WGS) entry which is preliminary data.</text>
</comment>
<gene>
    <name evidence="2" type="ORF">JIN82_10895</name>
</gene>
<feature type="transmembrane region" description="Helical" evidence="1">
    <location>
        <begin position="38"/>
        <end position="63"/>
    </location>
</feature>
<evidence type="ECO:0000313" key="3">
    <source>
        <dbReference type="Proteomes" id="UP000624703"/>
    </source>
</evidence>
<evidence type="ECO:0000313" key="2">
    <source>
        <dbReference type="EMBL" id="MBK1791658.1"/>
    </source>
</evidence>
<evidence type="ECO:0000256" key="1">
    <source>
        <dbReference type="SAM" id="Phobius"/>
    </source>
</evidence>
<feature type="transmembrane region" description="Helical" evidence="1">
    <location>
        <begin position="117"/>
        <end position="141"/>
    </location>
</feature>
<feature type="transmembrane region" description="Helical" evidence="1">
    <location>
        <begin position="88"/>
        <end position="105"/>
    </location>
</feature>
<keyword evidence="1" id="KW-1133">Transmembrane helix</keyword>
<reference evidence="2" key="1">
    <citation type="submission" date="2021-01" db="EMBL/GenBank/DDBJ databases">
        <title>Modified the classification status of verrucomicrobia.</title>
        <authorList>
            <person name="Feng X."/>
        </authorList>
    </citation>
    <scope>NUCLEOTIDE SEQUENCE</scope>
    <source>
        <strain evidence="2">_KCTC 22039</strain>
    </source>
</reference>
<protein>
    <recommendedName>
        <fullName evidence="4">Rod shape-determining protein MreD</fullName>
    </recommendedName>
</protein>
<dbReference type="Proteomes" id="UP000624703">
    <property type="component" value="Unassembled WGS sequence"/>
</dbReference>
<feature type="transmembrane region" description="Helical" evidence="1">
    <location>
        <begin position="153"/>
        <end position="175"/>
    </location>
</feature>
<proteinExistence type="predicted"/>
<organism evidence="2 3">
    <name type="scientific">Persicirhabdus sediminis</name>
    <dbReference type="NCBI Taxonomy" id="454144"/>
    <lineage>
        <taxon>Bacteria</taxon>
        <taxon>Pseudomonadati</taxon>
        <taxon>Verrucomicrobiota</taxon>
        <taxon>Verrucomicrobiia</taxon>
        <taxon>Verrucomicrobiales</taxon>
        <taxon>Verrucomicrobiaceae</taxon>
        <taxon>Persicirhabdus</taxon>
    </lineage>
</organism>
<name>A0A8J7SNG0_9BACT</name>
<dbReference type="RefSeq" id="WP_200311677.1">
    <property type="nucleotide sequence ID" value="NZ_JAENIM010000041.1"/>
</dbReference>
<keyword evidence="1" id="KW-0812">Transmembrane</keyword>
<evidence type="ECO:0008006" key="4">
    <source>
        <dbReference type="Google" id="ProtNLM"/>
    </source>
</evidence>
<accession>A0A8J7SNG0</accession>
<keyword evidence="1" id="KW-0472">Membrane</keyword>